<evidence type="ECO:0000313" key="3">
    <source>
        <dbReference type="Proteomes" id="UP000193642"/>
    </source>
</evidence>
<evidence type="ECO:0000313" key="2">
    <source>
        <dbReference type="EMBL" id="ORY47598.1"/>
    </source>
</evidence>
<sequence>MSNTNTNQSSPLSFFSRWTSSATTSAINARSQSVPPKKRNRHVVAPPLPFDPSQVNQGQARASFDASLFDAQARPRLSLDGQWPRGAAPPLPRTPRSPIAQPRPQSQLEDSSSPRASLEQLVRSDYTFVV</sequence>
<proteinExistence type="predicted"/>
<evidence type="ECO:0000256" key="1">
    <source>
        <dbReference type="SAM" id="MobiDB-lite"/>
    </source>
</evidence>
<keyword evidence="3" id="KW-1185">Reference proteome</keyword>
<gene>
    <name evidence="2" type="ORF">BCR33DRAFT_714710</name>
</gene>
<comment type="caution">
    <text evidence="2">The sequence shown here is derived from an EMBL/GenBank/DDBJ whole genome shotgun (WGS) entry which is preliminary data.</text>
</comment>
<feature type="compositionally biased region" description="Polar residues" evidence="1">
    <location>
        <begin position="103"/>
        <end position="115"/>
    </location>
</feature>
<accession>A0A1Y2CKQ0</accession>
<feature type="compositionally biased region" description="Polar residues" evidence="1">
    <location>
        <begin position="24"/>
        <end position="34"/>
    </location>
</feature>
<dbReference type="AlphaFoldDB" id="A0A1Y2CKQ0"/>
<dbReference type="Proteomes" id="UP000193642">
    <property type="component" value="Unassembled WGS sequence"/>
</dbReference>
<dbReference type="EMBL" id="MCGO01000013">
    <property type="protein sequence ID" value="ORY47598.1"/>
    <property type="molecule type" value="Genomic_DNA"/>
</dbReference>
<feature type="region of interest" description="Disordered" evidence="1">
    <location>
        <begin position="24"/>
        <end position="117"/>
    </location>
</feature>
<reference evidence="2 3" key="1">
    <citation type="submission" date="2016-07" db="EMBL/GenBank/DDBJ databases">
        <title>Pervasive Adenine N6-methylation of Active Genes in Fungi.</title>
        <authorList>
            <consortium name="DOE Joint Genome Institute"/>
            <person name="Mondo S.J."/>
            <person name="Dannebaum R.O."/>
            <person name="Kuo R.C."/>
            <person name="Labutti K."/>
            <person name="Haridas S."/>
            <person name="Kuo A."/>
            <person name="Salamov A."/>
            <person name="Ahrendt S.R."/>
            <person name="Lipzen A."/>
            <person name="Sullivan W."/>
            <person name="Andreopoulos W.B."/>
            <person name="Clum A."/>
            <person name="Lindquist E."/>
            <person name="Daum C."/>
            <person name="Ramamoorthy G.K."/>
            <person name="Gryganskyi A."/>
            <person name="Culley D."/>
            <person name="Magnuson J.K."/>
            <person name="James T.Y."/>
            <person name="O'Malley M.A."/>
            <person name="Stajich J.E."/>
            <person name="Spatafora J.W."/>
            <person name="Visel A."/>
            <person name="Grigoriev I.V."/>
        </authorList>
    </citation>
    <scope>NUCLEOTIDE SEQUENCE [LARGE SCALE GENOMIC DNA]</scope>
    <source>
        <strain evidence="2 3">JEL800</strain>
    </source>
</reference>
<organism evidence="2 3">
    <name type="scientific">Rhizoclosmatium globosum</name>
    <dbReference type="NCBI Taxonomy" id="329046"/>
    <lineage>
        <taxon>Eukaryota</taxon>
        <taxon>Fungi</taxon>
        <taxon>Fungi incertae sedis</taxon>
        <taxon>Chytridiomycota</taxon>
        <taxon>Chytridiomycota incertae sedis</taxon>
        <taxon>Chytridiomycetes</taxon>
        <taxon>Chytridiales</taxon>
        <taxon>Chytriomycetaceae</taxon>
        <taxon>Rhizoclosmatium</taxon>
    </lineage>
</organism>
<name>A0A1Y2CKQ0_9FUNG</name>
<protein>
    <submittedName>
        <fullName evidence="2">Uncharacterized protein</fullName>
    </submittedName>
</protein>